<gene>
    <name evidence="1" type="ORF">MAR_032106</name>
</gene>
<protein>
    <submittedName>
        <fullName evidence="1">Uncharacterized protein</fullName>
    </submittedName>
</protein>
<dbReference type="Proteomes" id="UP001164746">
    <property type="component" value="Chromosome 10"/>
</dbReference>
<dbReference type="EMBL" id="CP111021">
    <property type="protein sequence ID" value="WAR17512.1"/>
    <property type="molecule type" value="Genomic_DNA"/>
</dbReference>
<proteinExistence type="predicted"/>
<sequence length="171" mass="19921">MVLEMMHKLDNRMQSIESGITQISTMSADIQTLISQNSSQAEEILDLKCRMRDNLVFWGIPKNYNIDTEPNPTTDIHEQALRTFLTQHLETNTDINANGTIKINDIHFHRVHMIGGPSRNSQPRPMVAKFERYSDRELIRNAGIKLNMKHSGYYINEQFPPEIDERRRQLL</sequence>
<organism evidence="1 2">
    <name type="scientific">Mya arenaria</name>
    <name type="common">Soft-shell clam</name>
    <dbReference type="NCBI Taxonomy" id="6604"/>
    <lineage>
        <taxon>Eukaryota</taxon>
        <taxon>Metazoa</taxon>
        <taxon>Spiralia</taxon>
        <taxon>Lophotrochozoa</taxon>
        <taxon>Mollusca</taxon>
        <taxon>Bivalvia</taxon>
        <taxon>Autobranchia</taxon>
        <taxon>Heteroconchia</taxon>
        <taxon>Euheterodonta</taxon>
        <taxon>Imparidentia</taxon>
        <taxon>Neoheterodontei</taxon>
        <taxon>Myida</taxon>
        <taxon>Myoidea</taxon>
        <taxon>Myidae</taxon>
        <taxon>Mya</taxon>
    </lineage>
</organism>
<evidence type="ECO:0000313" key="2">
    <source>
        <dbReference type="Proteomes" id="UP001164746"/>
    </source>
</evidence>
<accession>A0ABY7F5Q2</accession>
<keyword evidence="2" id="KW-1185">Reference proteome</keyword>
<evidence type="ECO:0000313" key="1">
    <source>
        <dbReference type="EMBL" id="WAR17512.1"/>
    </source>
</evidence>
<dbReference type="Gene3D" id="3.30.70.1820">
    <property type="entry name" value="L1 transposable element, RRM domain"/>
    <property type="match status" value="1"/>
</dbReference>
<name>A0ABY7F5Q2_MYAAR</name>
<reference evidence="1" key="1">
    <citation type="submission" date="2022-11" db="EMBL/GenBank/DDBJ databases">
        <title>Centuries of genome instability and evolution in soft-shell clam transmissible cancer (bioRxiv).</title>
        <authorList>
            <person name="Hart S.F.M."/>
            <person name="Yonemitsu M.A."/>
            <person name="Giersch R.M."/>
            <person name="Beal B.F."/>
            <person name="Arriagada G."/>
            <person name="Davis B.W."/>
            <person name="Ostrander E.A."/>
            <person name="Goff S.P."/>
            <person name="Metzger M.J."/>
        </authorList>
    </citation>
    <scope>NUCLEOTIDE SEQUENCE</scope>
    <source>
        <strain evidence="1">MELC-2E11</strain>
        <tissue evidence="1">Siphon/mantle</tissue>
    </source>
</reference>